<dbReference type="EMBL" id="FTMA01000014">
    <property type="protein sequence ID" value="SIR41260.1"/>
    <property type="molecule type" value="Genomic_DNA"/>
</dbReference>
<reference evidence="2" key="1">
    <citation type="submission" date="2017-01" db="EMBL/GenBank/DDBJ databases">
        <authorList>
            <person name="Varghese N."/>
            <person name="Submissions S."/>
        </authorList>
    </citation>
    <scope>NUCLEOTIDE SEQUENCE [LARGE SCALE GENOMIC DNA]</scope>
    <source>
        <strain evidence="2">DSM 15366</strain>
    </source>
</reference>
<organism evidence="1 2">
    <name type="scientific">Maribacter ulvicola</name>
    <dbReference type="NCBI Taxonomy" id="228959"/>
    <lineage>
        <taxon>Bacteria</taxon>
        <taxon>Pseudomonadati</taxon>
        <taxon>Bacteroidota</taxon>
        <taxon>Flavobacteriia</taxon>
        <taxon>Flavobacteriales</taxon>
        <taxon>Flavobacteriaceae</taxon>
        <taxon>Maribacter</taxon>
    </lineage>
</organism>
<proteinExistence type="predicted"/>
<dbReference type="STRING" id="228959.SAMN05421797_1143"/>
<name>A0A1N7AQ62_9FLAO</name>
<dbReference type="Proteomes" id="UP000186953">
    <property type="component" value="Unassembled WGS sequence"/>
</dbReference>
<evidence type="ECO:0000313" key="1">
    <source>
        <dbReference type="EMBL" id="SIR41260.1"/>
    </source>
</evidence>
<sequence length="41" mass="4619">MKLTEEIKASINDDSALCWLVTSSLENTQYITKRAISLFAN</sequence>
<keyword evidence="2" id="KW-1185">Reference proteome</keyword>
<gene>
    <name evidence="1" type="ORF">SAMN05421797_1143</name>
</gene>
<dbReference type="RefSeq" id="WP_262494018.1">
    <property type="nucleotide sequence ID" value="NZ_FTMA01000014.1"/>
</dbReference>
<accession>A0A1N7AQ62</accession>
<protein>
    <submittedName>
        <fullName evidence="1">Uncharacterized protein</fullName>
    </submittedName>
</protein>
<dbReference type="AlphaFoldDB" id="A0A1N7AQ62"/>
<evidence type="ECO:0000313" key="2">
    <source>
        <dbReference type="Proteomes" id="UP000186953"/>
    </source>
</evidence>